<keyword evidence="6" id="KW-0378">Hydrolase</keyword>
<dbReference type="PRINTS" id="PR00413">
    <property type="entry name" value="HADHALOGNASE"/>
</dbReference>
<comment type="caution">
    <text evidence="6">The sequence shown here is derived from an EMBL/GenBank/DDBJ whole genome shotgun (WGS) entry which is preliminary data.</text>
</comment>
<dbReference type="InterPro" id="IPR041492">
    <property type="entry name" value="HAD_2"/>
</dbReference>
<dbReference type="PANTHER" id="PTHR46193:SF18">
    <property type="entry name" value="HEXITOL PHOSPHATASE B"/>
    <property type="match status" value="1"/>
</dbReference>
<keyword evidence="4" id="KW-0460">Magnesium</keyword>
<evidence type="ECO:0000256" key="4">
    <source>
        <dbReference type="ARBA" id="ARBA00022842"/>
    </source>
</evidence>
<comment type="similarity">
    <text evidence="2">Belongs to the HAD-like hydrolase superfamily. CbbY/CbbZ/Gph/YieH family.</text>
</comment>
<dbReference type="Proteomes" id="UP000294752">
    <property type="component" value="Unassembled WGS sequence"/>
</dbReference>
<proteinExistence type="inferred from homology"/>
<dbReference type="NCBIfam" id="TIGR01509">
    <property type="entry name" value="HAD-SF-IA-v3"/>
    <property type="match status" value="1"/>
</dbReference>
<dbReference type="InterPro" id="IPR006439">
    <property type="entry name" value="HAD-SF_hydro_IA"/>
</dbReference>
<evidence type="ECO:0000256" key="5">
    <source>
        <dbReference type="ARBA" id="ARBA00023277"/>
    </source>
</evidence>
<dbReference type="Gene3D" id="3.40.50.1000">
    <property type="entry name" value="HAD superfamily/HAD-like"/>
    <property type="match status" value="1"/>
</dbReference>
<keyword evidence="3" id="KW-0479">Metal-binding</keyword>
<evidence type="ECO:0000256" key="3">
    <source>
        <dbReference type="ARBA" id="ARBA00022723"/>
    </source>
</evidence>
<name>A0A4R7CU62_9SPHI</name>
<dbReference type="CDD" id="cd07505">
    <property type="entry name" value="HAD_BPGM-like"/>
    <property type="match status" value="1"/>
</dbReference>
<dbReference type="Pfam" id="PF13419">
    <property type="entry name" value="HAD_2"/>
    <property type="match status" value="1"/>
</dbReference>
<dbReference type="AlphaFoldDB" id="A0A4R7CU62"/>
<gene>
    <name evidence="6" type="ORF">B0I21_109118</name>
</gene>
<dbReference type="GO" id="GO:0046872">
    <property type="term" value="F:metal ion binding"/>
    <property type="evidence" value="ECO:0007669"/>
    <property type="project" value="UniProtKB-KW"/>
</dbReference>
<dbReference type="SFLD" id="SFLDG01135">
    <property type="entry name" value="C1.5.6:_HAD__Beta-PGM__Phospha"/>
    <property type="match status" value="1"/>
</dbReference>
<dbReference type="SUPFAM" id="SSF56784">
    <property type="entry name" value="HAD-like"/>
    <property type="match status" value="1"/>
</dbReference>
<dbReference type="GO" id="GO:0016787">
    <property type="term" value="F:hydrolase activity"/>
    <property type="evidence" value="ECO:0007669"/>
    <property type="project" value="UniProtKB-KW"/>
</dbReference>
<protein>
    <submittedName>
        <fullName evidence="6">HAD superfamily hydrolase (TIGR01509 family)</fullName>
    </submittedName>
</protein>
<evidence type="ECO:0000313" key="7">
    <source>
        <dbReference type="Proteomes" id="UP000294752"/>
    </source>
</evidence>
<dbReference type="SFLD" id="SFLDS00003">
    <property type="entry name" value="Haloacid_Dehalogenase"/>
    <property type="match status" value="1"/>
</dbReference>
<accession>A0A4R7CU62</accession>
<comment type="cofactor">
    <cofactor evidence="1">
        <name>Mg(2+)</name>
        <dbReference type="ChEBI" id="CHEBI:18420"/>
    </cofactor>
</comment>
<dbReference type="InterPro" id="IPR051600">
    <property type="entry name" value="Beta-PGM-like"/>
</dbReference>
<dbReference type="InterPro" id="IPR023198">
    <property type="entry name" value="PGP-like_dom2"/>
</dbReference>
<reference evidence="6 7" key="1">
    <citation type="submission" date="2019-03" db="EMBL/GenBank/DDBJ databases">
        <title>Genomic Encyclopedia of Type Strains, Phase III (KMG-III): the genomes of soil and plant-associated and newly described type strains.</title>
        <authorList>
            <person name="Whitman W."/>
        </authorList>
    </citation>
    <scope>NUCLEOTIDE SEQUENCE [LARGE SCALE GENOMIC DNA]</scope>
    <source>
        <strain evidence="6 7">CGMCC 1.12801</strain>
    </source>
</reference>
<dbReference type="OrthoDB" id="9797743at2"/>
<dbReference type="InterPro" id="IPR036412">
    <property type="entry name" value="HAD-like_sf"/>
</dbReference>
<keyword evidence="7" id="KW-1185">Reference proteome</keyword>
<evidence type="ECO:0000256" key="2">
    <source>
        <dbReference type="ARBA" id="ARBA00006171"/>
    </source>
</evidence>
<dbReference type="SFLD" id="SFLDG01129">
    <property type="entry name" value="C1.5:_HAD__Beta-PGM__Phosphata"/>
    <property type="match status" value="1"/>
</dbReference>
<keyword evidence="5" id="KW-0119">Carbohydrate metabolism</keyword>
<organism evidence="6 7">
    <name type="scientific">Sphingobacterium paludis</name>
    <dbReference type="NCBI Taxonomy" id="1476465"/>
    <lineage>
        <taxon>Bacteria</taxon>
        <taxon>Pseudomonadati</taxon>
        <taxon>Bacteroidota</taxon>
        <taxon>Sphingobacteriia</taxon>
        <taxon>Sphingobacteriales</taxon>
        <taxon>Sphingobacteriaceae</taxon>
        <taxon>Sphingobacterium</taxon>
    </lineage>
</organism>
<evidence type="ECO:0000256" key="1">
    <source>
        <dbReference type="ARBA" id="ARBA00001946"/>
    </source>
</evidence>
<evidence type="ECO:0000313" key="6">
    <source>
        <dbReference type="EMBL" id="TDS10353.1"/>
    </source>
</evidence>
<dbReference type="Gene3D" id="1.10.150.240">
    <property type="entry name" value="Putative phosphatase, domain 2"/>
    <property type="match status" value="1"/>
</dbReference>
<sequence>MFLVKNAYFYAMKHMQAVLFDLDGTLIDSEHFYYSNWKPILQKNFGLKIDFEDWLTFFAGHTLVRNVHFLREKWGIETTDEFMWKETRAAYARADMRTIGLMPHAKEILEDLQQAGKRIALVTSSYQTTVDTVLGHHGLLGFFEFFITRERVEQPKPDPEPYALAIKSMALPADEIVAIEDTSTGLKAAQGAGLSCIAVSRQQVERERLSAAECMVDNLAAVREILL</sequence>
<dbReference type="InterPro" id="IPR023214">
    <property type="entry name" value="HAD_sf"/>
</dbReference>
<dbReference type="EMBL" id="SNZV01000009">
    <property type="protein sequence ID" value="TDS10353.1"/>
    <property type="molecule type" value="Genomic_DNA"/>
</dbReference>
<dbReference type="PANTHER" id="PTHR46193">
    <property type="entry name" value="6-PHOSPHOGLUCONATE PHOSPHATASE"/>
    <property type="match status" value="1"/>
</dbReference>